<evidence type="ECO:0000313" key="4">
    <source>
        <dbReference type="EMBL" id="OVA10803.1"/>
    </source>
</evidence>
<dbReference type="FunFam" id="1.25.40.10:FF:000348">
    <property type="entry name" value="Pentatricopeptide repeat-containing protein chloroplastic"/>
    <property type="match status" value="1"/>
</dbReference>
<dbReference type="InParanoid" id="A0A200QJW7"/>
<comment type="caution">
    <text evidence="4">The sequence shown here is derived from an EMBL/GenBank/DDBJ whole genome shotgun (WGS) entry which is preliminary data.</text>
</comment>
<dbReference type="FunFam" id="1.25.40.10:FF:000090">
    <property type="entry name" value="Pentatricopeptide repeat-containing protein, chloroplastic"/>
    <property type="match status" value="1"/>
</dbReference>
<reference evidence="4 5" key="1">
    <citation type="journal article" date="2017" name="Mol. Plant">
        <title>The Genome of Medicinal Plant Macleaya cordata Provides New Insights into Benzylisoquinoline Alkaloids Metabolism.</title>
        <authorList>
            <person name="Liu X."/>
            <person name="Liu Y."/>
            <person name="Huang P."/>
            <person name="Ma Y."/>
            <person name="Qing Z."/>
            <person name="Tang Q."/>
            <person name="Cao H."/>
            <person name="Cheng P."/>
            <person name="Zheng Y."/>
            <person name="Yuan Z."/>
            <person name="Zhou Y."/>
            <person name="Liu J."/>
            <person name="Tang Z."/>
            <person name="Zhuo Y."/>
            <person name="Zhang Y."/>
            <person name="Yu L."/>
            <person name="Huang J."/>
            <person name="Yang P."/>
            <person name="Peng Q."/>
            <person name="Zhang J."/>
            <person name="Jiang W."/>
            <person name="Zhang Z."/>
            <person name="Lin K."/>
            <person name="Ro D.K."/>
            <person name="Chen X."/>
            <person name="Xiong X."/>
            <person name="Shang Y."/>
            <person name="Huang S."/>
            <person name="Zeng J."/>
        </authorList>
    </citation>
    <scope>NUCLEOTIDE SEQUENCE [LARGE SCALE GENOMIC DNA]</scope>
    <source>
        <strain evidence="5">cv. BLH2017</strain>
        <tissue evidence="4">Root</tissue>
    </source>
</reference>
<dbReference type="GO" id="GO:0003723">
    <property type="term" value="F:RNA binding"/>
    <property type="evidence" value="ECO:0007669"/>
    <property type="project" value="InterPro"/>
</dbReference>
<protein>
    <submittedName>
        <fullName evidence="4">Pentatricopeptide repeat</fullName>
    </submittedName>
</protein>
<evidence type="ECO:0000313" key="5">
    <source>
        <dbReference type="Proteomes" id="UP000195402"/>
    </source>
</evidence>
<feature type="repeat" description="PPR" evidence="3">
    <location>
        <begin position="319"/>
        <end position="353"/>
    </location>
</feature>
<dbReference type="InterPro" id="IPR002885">
    <property type="entry name" value="PPR_rpt"/>
</dbReference>
<dbReference type="Gene3D" id="1.25.40.10">
    <property type="entry name" value="Tetratricopeptide repeat domain"/>
    <property type="match status" value="4"/>
</dbReference>
<evidence type="ECO:0000256" key="2">
    <source>
        <dbReference type="ARBA" id="ARBA00022737"/>
    </source>
</evidence>
<evidence type="ECO:0000256" key="3">
    <source>
        <dbReference type="PROSITE-ProRule" id="PRU00708"/>
    </source>
</evidence>
<evidence type="ECO:0000256" key="1">
    <source>
        <dbReference type="ARBA" id="ARBA00006643"/>
    </source>
</evidence>
<comment type="similarity">
    <text evidence="1">Belongs to the PPR family. PCMP-H subfamily.</text>
</comment>
<dbReference type="OrthoDB" id="1928216at2759"/>
<dbReference type="PANTHER" id="PTHR47926">
    <property type="entry name" value="PENTATRICOPEPTIDE REPEAT-CONTAINING PROTEIN"/>
    <property type="match status" value="1"/>
</dbReference>
<dbReference type="OMA" id="PRDVVMW"/>
<gene>
    <name evidence="4" type="ORF">BVC80_8611g7</name>
</gene>
<feature type="repeat" description="PPR" evidence="3">
    <location>
        <begin position="156"/>
        <end position="190"/>
    </location>
</feature>
<dbReference type="Pfam" id="PF01535">
    <property type="entry name" value="PPR"/>
    <property type="match status" value="4"/>
</dbReference>
<dbReference type="InterPro" id="IPR046960">
    <property type="entry name" value="PPR_At4g14850-like_plant"/>
</dbReference>
<dbReference type="EMBL" id="MVGT01001823">
    <property type="protein sequence ID" value="OVA10803.1"/>
    <property type="molecule type" value="Genomic_DNA"/>
</dbReference>
<feature type="repeat" description="PPR" evidence="3">
    <location>
        <begin position="86"/>
        <end position="120"/>
    </location>
</feature>
<dbReference type="Proteomes" id="UP000195402">
    <property type="component" value="Unassembled WGS sequence"/>
</dbReference>
<keyword evidence="2" id="KW-0677">Repeat</keyword>
<proteinExistence type="inferred from homology"/>
<dbReference type="PROSITE" id="PS51375">
    <property type="entry name" value="PPR"/>
    <property type="match status" value="6"/>
</dbReference>
<dbReference type="SUPFAM" id="SSF48452">
    <property type="entry name" value="TPR-like"/>
    <property type="match status" value="1"/>
</dbReference>
<dbReference type="Pfam" id="PF20431">
    <property type="entry name" value="E_motif"/>
    <property type="match status" value="1"/>
</dbReference>
<dbReference type="Pfam" id="PF13041">
    <property type="entry name" value="PPR_2"/>
    <property type="match status" value="3"/>
</dbReference>
<dbReference type="NCBIfam" id="TIGR00756">
    <property type="entry name" value="PPR"/>
    <property type="match status" value="4"/>
</dbReference>
<name>A0A200QJW7_MACCD</name>
<dbReference type="InterPro" id="IPR011990">
    <property type="entry name" value="TPR-like_helical_dom_sf"/>
</dbReference>
<feature type="repeat" description="PPR" evidence="3">
    <location>
        <begin position="218"/>
        <end position="252"/>
    </location>
</feature>
<dbReference type="GO" id="GO:0009451">
    <property type="term" value="P:RNA modification"/>
    <property type="evidence" value="ECO:0007669"/>
    <property type="project" value="InterPro"/>
</dbReference>
<dbReference type="AlphaFoldDB" id="A0A200QJW7"/>
<dbReference type="InterPro" id="IPR046848">
    <property type="entry name" value="E_motif"/>
</dbReference>
<organism evidence="4 5">
    <name type="scientific">Macleaya cordata</name>
    <name type="common">Five-seeded plume-poppy</name>
    <name type="synonym">Bocconia cordata</name>
    <dbReference type="NCBI Taxonomy" id="56857"/>
    <lineage>
        <taxon>Eukaryota</taxon>
        <taxon>Viridiplantae</taxon>
        <taxon>Streptophyta</taxon>
        <taxon>Embryophyta</taxon>
        <taxon>Tracheophyta</taxon>
        <taxon>Spermatophyta</taxon>
        <taxon>Magnoliopsida</taxon>
        <taxon>Ranunculales</taxon>
        <taxon>Papaveraceae</taxon>
        <taxon>Papaveroideae</taxon>
        <taxon>Macleaya</taxon>
    </lineage>
</organism>
<feature type="repeat" description="PPR" evidence="3">
    <location>
        <begin position="253"/>
        <end position="287"/>
    </location>
</feature>
<accession>A0A200QJW7</accession>
<dbReference type="FunFam" id="1.25.40.10:FF:000333">
    <property type="entry name" value="Pentatricopeptide repeat-containing protein"/>
    <property type="match status" value="1"/>
</dbReference>
<sequence length="640" mass="71502">MRAGAKILSPNITYYSSISSQSPEEKCISFLKSITHIRQFNQILSFFFTNGLSNSSFLPTKLIDFCNSFNHMDLASSIFRQIPQQSSFLWTSMIRGFAQNGPHYQSILYYAKMHGNGTEPNHLTHPFVLKACSNLKALLEGEQIHTRVVKSGFLTDTYVFNGVLELYSKCGCVDDARNVYDEMPQRDFISHTSMISGYFGVGDLVSAQSVFERVEVADVILWSAMIAGYAQNGAPSEALELFHQMQNAGAKPNQVTFVSVVSACSQLGDLETGRWVHDLMVRNGMEMNIFVSTALLDMYIKGGFIDEAREIFDRIRNRDVASWNSLINGYAKNGYAKEALEVFKEMQEMGLKPNRVTFLSVLTSCAQLGALEKGKEIDHLINEMGVGSDLSIETALLDMYTKCGSLLNAYRIFSRIYLRDVVAWSAIISGFATNGHFEEAISLFGGMLKDGVWPNEVTFVGILMACSHGGLIHEGYKFFYSMDRDYGISPKMEHYSCMVDLLGRAGLVKEAKTFIDGMPIEPGVSIWGSLLGACTTHKNTDIGEFAIRRLVELDPANDGNHVLLSNIYAATKRWEDVESTRAMMKHNGAHKTPGCSWIEVKGKIHEFFVADKTNSQFLQLYEVLNNLSDQLRLVGEFQFG</sequence>
<feature type="repeat" description="PPR" evidence="3">
    <location>
        <begin position="420"/>
        <end position="454"/>
    </location>
</feature>
<keyword evidence="5" id="KW-1185">Reference proteome</keyword>